<feature type="region of interest" description="Disordered" evidence="13">
    <location>
        <begin position="513"/>
        <end position="533"/>
    </location>
</feature>
<sequence>MEGRWWLVCVWLAALTELTRQNSMSCDGVRNLLKLQQIDATTGVLDTPGTASDLQVCLSRDVTCCTRKVEEQYQTAVRQDIQNLLQTFSYNLKLLITQNIAALQDTMDLVVHEVQNHTFSLLKVLYGDLASRASPPLAELFTDVGLFVLGAELNLVEASQRFFSAIFPLVYDQLEERGMAPLDPVYQDCVQSVGRRAAAYGNAPLRLALLVSHASLAERVFLQSMHLAVEVINTTDHAQPSRECRRAFMRMRYCPLCQALADSKPCMGYCLNVLRGCLASLAEVDAHWQELVRSLEALAARMNGGKELEHVLASVPSLITDTVAYIRRNALRLASQVHSACGKPERSGHVQQGGAIDTLHLQTPERNKEDTLSHWRREFLSSLRHYRAFYGGLADQMCVRELASTDGPTCWNGNDVVKSYTKRVVGSGIRAQTHNPEVRVKDADPVINKLIDKLKHVNQLLQGRFIPKVGTLGQIEMGSGDTDVTFSGQCDDEDGCWGSGDKAGETRIIIPPELSEQKPGENSHTQAAGHTLQASGCRSAHGAASLLSAVYTLLTLWRGPLESTRVGKKKEPDVPDVPLQTRADLNGVG</sequence>
<keyword evidence="7 12" id="KW-0472">Membrane</keyword>
<dbReference type="GO" id="GO:0009986">
    <property type="term" value="C:cell surface"/>
    <property type="evidence" value="ECO:0007669"/>
    <property type="project" value="TreeGrafter"/>
</dbReference>
<dbReference type="Pfam" id="PF01153">
    <property type="entry name" value="Glypican"/>
    <property type="match status" value="1"/>
</dbReference>
<keyword evidence="10 12" id="KW-0449">Lipoprotein</keyword>
<feature type="region of interest" description="Disordered" evidence="13">
    <location>
        <begin position="564"/>
        <end position="589"/>
    </location>
</feature>
<organism evidence="15 16">
    <name type="scientific">Ameiurus melas</name>
    <name type="common">Black bullhead</name>
    <name type="synonym">Silurus melas</name>
    <dbReference type="NCBI Taxonomy" id="219545"/>
    <lineage>
        <taxon>Eukaryota</taxon>
        <taxon>Metazoa</taxon>
        <taxon>Chordata</taxon>
        <taxon>Craniata</taxon>
        <taxon>Vertebrata</taxon>
        <taxon>Euteleostomi</taxon>
        <taxon>Actinopterygii</taxon>
        <taxon>Neopterygii</taxon>
        <taxon>Teleostei</taxon>
        <taxon>Ostariophysi</taxon>
        <taxon>Siluriformes</taxon>
        <taxon>Ictaluridae</taxon>
        <taxon>Ameiurus</taxon>
    </lineage>
</organism>
<keyword evidence="6 12" id="KW-0654">Proteoglycan</keyword>
<keyword evidence="9 12" id="KW-0357">Heparan sulfate</keyword>
<evidence type="ECO:0000256" key="3">
    <source>
        <dbReference type="ARBA" id="ARBA00022475"/>
    </source>
</evidence>
<evidence type="ECO:0000256" key="7">
    <source>
        <dbReference type="ARBA" id="ARBA00023136"/>
    </source>
</evidence>
<dbReference type="GO" id="GO:0098552">
    <property type="term" value="C:side of membrane"/>
    <property type="evidence" value="ECO:0007669"/>
    <property type="project" value="UniProtKB-KW"/>
</dbReference>
<evidence type="ECO:0000256" key="1">
    <source>
        <dbReference type="ARBA" id="ARBA00004609"/>
    </source>
</evidence>
<evidence type="ECO:0000256" key="11">
    <source>
        <dbReference type="RuleBase" id="RU003518"/>
    </source>
</evidence>
<keyword evidence="8" id="KW-0325">Glycoprotein</keyword>
<keyword evidence="3" id="KW-1003">Cell membrane</keyword>
<evidence type="ECO:0000256" key="2">
    <source>
        <dbReference type="ARBA" id="ARBA00010260"/>
    </source>
</evidence>
<reference evidence="15 16" key="1">
    <citation type="submission" date="2020-02" db="EMBL/GenBank/DDBJ databases">
        <title>A chromosome-scale genome assembly of the black bullhead catfish (Ameiurus melas).</title>
        <authorList>
            <person name="Wen M."/>
            <person name="Zham M."/>
            <person name="Cabau C."/>
            <person name="Klopp C."/>
            <person name="Donnadieu C."/>
            <person name="Roques C."/>
            <person name="Bouchez O."/>
            <person name="Lampietro C."/>
            <person name="Jouanno E."/>
            <person name="Herpin A."/>
            <person name="Louis A."/>
            <person name="Berthelot C."/>
            <person name="Parey E."/>
            <person name="Roest-Crollius H."/>
            <person name="Braasch I."/>
            <person name="Postlethwait J."/>
            <person name="Robinson-Rechavi M."/>
            <person name="Echchiki A."/>
            <person name="Begum T."/>
            <person name="Montfort J."/>
            <person name="Schartl M."/>
            <person name="Bobe J."/>
            <person name="Guiguen Y."/>
        </authorList>
    </citation>
    <scope>NUCLEOTIDE SEQUENCE [LARGE SCALE GENOMIC DNA]</scope>
    <source>
        <strain evidence="15">M_S1</strain>
        <tissue evidence="15">Blood</tissue>
    </source>
</reference>
<evidence type="ECO:0000256" key="12">
    <source>
        <dbReference type="RuleBase" id="RU003519"/>
    </source>
</evidence>
<dbReference type="Proteomes" id="UP000593565">
    <property type="component" value="Unassembled WGS sequence"/>
</dbReference>
<dbReference type="PANTHER" id="PTHR10822">
    <property type="entry name" value="GLYPICAN"/>
    <property type="match status" value="1"/>
</dbReference>
<protein>
    <recommendedName>
        <fullName evidence="17">Glypican-5</fullName>
    </recommendedName>
</protein>
<feature type="compositionally biased region" description="Polar residues" evidence="13">
    <location>
        <begin position="522"/>
        <end position="533"/>
    </location>
</feature>
<comment type="subcellular location">
    <subcellularLocation>
        <location evidence="1 12">Cell membrane</location>
        <topology evidence="1 12">Lipid-anchor</topology>
        <topology evidence="1 12">GPI-anchor</topology>
    </subcellularLocation>
</comment>
<name>A0A7J5ZWU2_AMEME</name>
<comment type="caution">
    <text evidence="15">The sequence shown here is derived from an EMBL/GenBank/DDBJ whole genome shotgun (WGS) entry which is preliminary data.</text>
</comment>
<accession>A0A7J5ZWU2</accession>
<evidence type="ECO:0008006" key="17">
    <source>
        <dbReference type="Google" id="ProtNLM"/>
    </source>
</evidence>
<evidence type="ECO:0000256" key="14">
    <source>
        <dbReference type="SAM" id="SignalP"/>
    </source>
</evidence>
<gene>
    <name evidence="15" type="ORF">AMELA_G00229540</name>
</gene>
<dbReference type="GO" id="GO:0090263">
    <property type="term" value="P:positive regulation of canonical Wnt signaling pathway"/>
    <property type="evidence" value="ECO:0007669"/>
    <property type="project" value="TreeGrafter"/>
</dbReference>
<dbReference type="GO" id="GO:0005576">
    <property type="term" value="C:extracellular region"/>
    <property type="evidence" value="ECO:0007669"/>
    <property type="project" value="TreeGrafter"/>
</dbReference>
<evidence type="ECO:0000256" key="4">
    <source>
        <dbReference type="ARBA" id="ARBA00022622"/>
    </source>
</evidence>
<evidence type="ECO:0000256" key="6">
    <source>
        <dbReference type="ARBA" id="ARBA00022974"/>
    </source>
</evidence>
<evidence type="ECO:0000256" key="8">
    <source>
        <dbReference type="ARBA" id="ARBA00023180"/>
    </source>
</evidence>
<dbReference type="AlphaFoldDB" id="A0A7J5ZWU2"/>
<evidence type="ECO:0000313" key="15">
    <source>
        <dbReference type="EMBL" id="KAF4074990.1"/>
    </source>
</evidence>
<dbReference type="GO" id="GO:1905475">
    <property type="term" value="P:regulation of protein localization to membrane"/>
    <property type="evidence" value="ECO:0007669"/>
    <property type="project" value="TreeGrafter"/>
</dbReference>
<evidence type="ECO:0000313" key="16">
    <source>
        <dbReference type="Proteomes" id="UP000593565"/>
    </source>
</evidence>
<proteinExistence type="inferred from homology"/>
<dbReference type="EMBL" id="JAAGNN010000021">
    <property type="protein sequence ID" value="KAF4074990.1"/>
    <property type="molecule type" value="Genomic_DNA"/>
</dbReference>
<feature type="chain" id="PRO_5029699127" description="Glypican-5" evidence="14">
    <location>
        <begin position="22"/>
        <end position="589"/>
    </location>
</feature>
<evidence type="ECO:0000256" key="5">
    <source>
        <dbReference type="ARBA" id="ARBA00022729"/>
    </source>
</evidence>
<dbReference type="GO" id="GO:0016477">
    <property type="term" value="P:cell migration"/>
    <property type="evidence" value="ECO:0007669"/>
    <property type="project" value="TreeGrafter"/>
</dbReference>
<keyword evidence="4 12" id="KW-0336">GPI-anchor</keyword>
<comment type="function">
    <text evidence="12">Cell surface proteoglycan.</text>
</comment>
<evidence type="ECO:0000256" key="9">
    <source>
        <dbReference type="ARBA" id="ARBA00023207"/>
    </source>
</evidence>
<feature type="signal peptide" evidence="14">
    <location>
        <begin position="1"/>
        <end position="21"/>
    </location>
</feature>
<dbReference type="GO" id="GO:0005886">
    <property type="term" value="C:plasma membrane"/>
    <property type="evidence" value="ECO:0007669"/>
    <property type="project" value="UniProtKB-SubCell"/>
</dbReference>
<dbReference type="InterPro" id="IPR001863">
    <property type="entry name" value="Glypican"/>
</dbReference>
<dbReference type="PANTHER" id="PTHR10822:SF12">
    <property type="entry name" value="GLYPICAN-5"/>
    <property type="match status" value="1"/>
</dbReference>
<evidence type="ECO:0000256" key="10">
    <source>
        <dbReference type="ARBA" id="ARBA00023288"/>
    </source>
</evidence>
<evidence type="ECO:0000256" key="13">
    <source>
        <dbReference type="SAM" id="MobiDB-lite"/>
    </source>
</evidence>
<keyword evidence="5 14" id="KW-0732">Signal</keyword>
<comment type="similarity">
    <text evidence="2 11">Belongs to the glypican family.</text>
</comment>
<keyword evidence="16" id="KW-1185">Reference proteome</keyword>